<dbReference type="PROSITE" id="PS50830">
    <property type="entry name" value="TNASE_3"/>
    <property type="match status" value="1"/>
</dbReference>
<dbReference type="Gene3D" id="2.40.50.90">
    <property type="match status" value="1"/>
</dbReference>
<evidence type="ECO:0000313" key="4">
    <source>
        <dbReference type="Proteomes" id="UP000635142"/>
    </source>
</evidence>
<name>A0A927D0A5_9RHOB</name>
<feature type="chain" id="PRO_5038015139" evidence="1">
    <location>
        <begin position="21"/>
        <end position="234"/>
    </location>
</feature>
<keyword evidence="1" id="KW-0732">Signal</keyword>
<sequence length="234" mass="26404">MLRIASWCVLCLCLALPARADITGPVRVIDGDTIDVGDTRIRLHGIDAPEREQTCTTKTGQAWGCGDWATRQVRDHFEGLPARCEALDTDRYGRTVARCTVAGHDMGRVLVQAGFALAYRKYSLDYDLDEKAALVSQRGVHGFDMQAPARYREVRRAEMVSRDRQSGLKKKDTPPALQGATCRIKGNISRDGKRIYHMPGQQYYTRTRINRLKGERWFCTEAEARGAGWRRSKV</sequence>
<dbReference type="SUPFAM" id="SSF50199">
    <property type="entry name" value="Staphylococcal nuclease"/>
    <property type="match status" value="1"/>
</dbReference>
<evidence type="ECO:0000313" key="3">
    <source>
        <dbReference type="EMBL" id="MBD3662685.1"/>
    </source>
</evidence>
<reference evidence="3" key="1">
    <citation type="submission" date="2020-08" db="EMBL/GenBank/DDBJ databases">
        <title>Sulfitobacter aestuariivivens sp. nov., isolated from a tidal flat.</title>
        <authorList>
            <person name="Park S."/>
            <person name="Yoon J.-H."/>
        </authorList>
    </citation>
    <scope>NUCLEOTIDE SEQUENCE</scope>
    <source>
        <strain evidence="3">TSTF-M16</strain>
    </source>
</reference>
<comment type="caution">
    <text evidence="3">The sequence shown here is derived from an EMBL/GenBank/DDBJ whole genome shotgun (WGS) entry which is preliminary data.</text>
</comment>
<organism evidence="3 4">
    <name type="scientific">Sulfitobacter aestuariivivens</name>
    <dbReference type="NCBI Taxonomy" id="2766981"/>
    <lineage>
        <taxon>Bacteria</taxon>
        <taxon>Pseudomonadati</taxon>
        <taxon>Pseudomonadota</taxon>
        <taxon>Alphaproteobacteria</taxon>
        <taxon>Rhodobacterales</taxon>
        <taxon>Roseobacteraceae</taxon>
        <taxon>Sulfitobacter</taxon>
    </lineage>
</organism>
<dbReference type="SMART" id="SM00318">
    <property type="entry name" value="SNc"/>
    <property type="match status" value="1"/>
</dbReference>
<proteinExistence type="predicted"/>
<evidence type="ECO:0000256" key="1">
    <source>
        <dbReference type="SAM" id="SignalP"/>
    </source>
</evidence>
<dbReference type="Pfam" id="PF00565">
    <property type="entry name" value="SNase"/>
    <property type="match status" value="1"/>
</dbReference>
<dbReference type="EMBL" id="JACTAG010000001">
    <property type="protein sequence ID" value="MBD3662685.1"/>
    <property type="molecule type" value="Genomic_DNA"/>
</dbReference>
<accession>A0A927D0A5</accession>
<feature type="signal peptide" evidence="1">
    <location>
        <begin position="1"/>
        <end position="20"/>
    </location>
</feature>
<dbReference type="Proteomes" id="UP000635142">
    <property type="component" value="Unassembled WGS sequence"/>
</dbReference>
<protein>
    <submittedName>
        <fullName evidence="3">Thermonuclease family protein</fullName>
    </submittedName>
</protein>
<dbReference type="InterPro" id="IPR035437">
    <property type="entry name" value="SNase_OB-fold_sf"/>
</dbReference>
<feature type="domain" description="TNase-like" evidence="2">
    <location>
        <begin position="27"/>
        <end position="171"/>
    </location>
</feature>
<dbReference type="InterPro" id="IPR016071">
    <property type="entry name" value="Staphylococal_nuclease_OB-fold"/>
</dbReference>
<gene>
    <name evidence="3" type="ORF">H9Q16_02005</name>
</gene>
<dbReference type="AlphaFoldDB" id="A0A927D0A5"/>
<keyword evidence="4" id="KW-1185">Reference proteome</keyword>
<evidence type="ECO:0000259" key="2">
    <source>
        <dbReference type="PROSITE" id="PS50830"/>
    </source>
</evidence>
<dbReference type="RefSeq" id="WP_191073701.1">
    <property type="nucleotide sequence ID" value="NZ_JACTAG010000001.1"/>
</dbReference>